<dbReference type="EMBL" id="WUWG01000001">
    <property type="protein sequence ID" value="MXU64241.1"/>
    <property type="molecule type" value="Genomic_DNA"/>
</dbReference>
<feature type="transmembrane region" description="Helical" evidence="5">
    <location>
        <begin position="42"/>
        <end position="61"/>
    </location>
</feature>
<evidence type="ECO:0000313" key="7">
    <source>
        <dbReference type="EMBL" id="MXU64241.1"/>
    </source>
</evidence>
<name>A0A6B0TZB9_9RHOB</name>
<reference evidence="7 8" key="1">
    <citation type="submission" date="2019-12" db="EMBL/GenBank/DDBJ databases">
        <title>Strain KN286 was isolated from seawater, which was collected from Caroline Seamount in the tropical western Pacific.</title>
        <authorList>
            <person name="Wang Q."/>
        </authorList>
    </citation>
    <scope>NUCLEOTIDE SEQUENCE [LARGE SCALE GENOMIC DNA]</scope>
    <source>
        <strain evidence="7 8">KN286</strain>
    </source>
</reference>
<protein>
    <submittedName>
        <fullName evidence="7">Cation transporter</fullName>
    </submittedName>
</protein>
<dbReference type="Gene3D" id="1.20.1510.10">
    <property type="entry name" value="Cation efflux protein transmembrane domain"/>
    <property type="match status" value="1"/>
</dbReference>
<dbReference type="AlphaFoldDB" id="A0A6B0TZB9"/>
<evidence type="ECO:0000256" key="1">
    <source>
        <dbReference type="ARBA" id="ARBA00004141"/>
    </source>
</evidence>
<evidence type="ECO:0000256" key="2">
    <source>
        <dbReference type="ARBA" id="ARBA00022692"/>
    </source>
</evidence>
<sequence>MTDRYEQRSLTAAKWINLLMAIAGIGAAWLSNSSALQLDGLYSGVGFISAIFAARIGANALRPATRQRPYGFSADEAIYQTFRTLILVVLIVVSFVSAVTNIVNYILNGEGRDLVYGPIIVYFIGIVILCFGLAAFHAYNLRKSGGRSAILKVERQSAIVDGLLSLATGVALVGLPYLVGTPLEVIIPVGDSVILVILALAMISVPVTGFRDGLRELASISAAPANVQAMRRAARAPMDAAGMKLVDLSVTKLGRSFFVAAYVDPGAPVTAAEVDRLARALESAAGEAIGPSKVYVLVSEHGRAMPDPEPEAPATGA</sequence>
<evidence type="ECO:0000259" key="6">
    <source>
        <dbReference type="Pfam" id="PF01545"/>
    </source>
</evidence>
<accession>A0A6B0TZB9</accession>
<dbReference type="Proteomes" id="UP000436016">
    <property type="component" value="Unassembled WGS sequence"/>
</dbReference>
<feature type="transmembrane region" description="Helical" evidence="5">
    <location>
        <begin position="185"/>
        <end position="205"/>
    </location>
</feature>
<keyword evidence="2 5" id="KW-0812">Transmembrane</keyword>
<evidence type="ECO:0000256" key="5">
    <source>
        <dbReference type="SAM" id="Phobius"/>
    </source>
</evidence>
<keyword evidence="8" id="KW-1185">Reference proteome</keyword>
<dbReference type="InterPro" id="IPR058533">
    <property type="entry name" value="Cation_efflux_TM"/>
</dbReference>
<dbReference type="InterPro" id="IPR027469">
    <property type="entry name" value="Cation_efflux_TMD_sf"/>
</dbReference>
<feature type="transmembrane region" description="Helical" evidence="5">
    <location>
        <begin position="82"/>
        <end position="107"/>
    </location>
</feature>
<comment type="subcellular location">
    <subcellularLocation>
        <location evidence="1">Membrane</location>
        <topology evidence="1">Multi-pass membrane protein</topology>
    </subcellularLocation>
</comment>
<feature type="domain" description="Cation efflux protein transmembrane" evidence="6">
    <location>
        <begin position="11"/>
        <end position="217"/>
    </location>
</feature>
<feature type="transmembrane region" description="Helical" evidence="5">
    <location>
        <begin position="159"/>
        <end position="179"/>
    </location>
</feature>
<feature type="transmembrane region" description="Helical" evidence="5">
    <location>
        <begin position="12"/>
        <end position="30"/>
    </location>
</feature>
<evidence type="ECO:0000256" key="3">
    <source>
        <dbReference type="ARBA" id="ARBA00022989"/>
    </source>
</evidence>
<feature type="transmembrane region" description="Helical" evidence="5">
    <location>
        <begin position="119"/>
        <end position="139"/>
    </location>
</feature>
<keyword evidence="4 5" id="KW-0472">Membrane</keyword>
<keyword evidence="3 5" id="KW-1133">Transmembrane helix</keyword>
<dbReference type="SUPFAM" id="SSF161111">
    <property type="entry name" value="Cation efflux protein transmembrane domain-like"/>
    <property type="match status" value="1"/>
</dbReference>
<gene>
    <name evidence="7" type="ORF">GSH16_02190</name>
</gene>
<dbReference type="RefSeq" id="WP_160851418.1">
    <property type="nucleotide sequence ID" value="NZ_WUWG01000001.1"/>
</dbReference>
<dbReference type="GO" id="GO:0016020">
    <property type="term" value="C:membrane"/>
    <property type="evidence" value="ECO:0007669"/>
    <property type="project" value="UniProtKB-SubCell"/>
</dbReference>
<proteinExistence type="predicted"/>
<dbReference type="GO" id="GO:0008324">
    <property type="term" value="F:monoatomic cation transmembrane transporter activity"/>
    <property type="evidence" value="ECO:0007669"/>
    <property type="project" value="InterPro"/>
</dbReference>
<comment type="caution">
    <text evidence="7">The sequence shown here is derived from an EMBL/GenBank/DDBJ whole genome shotgun (WGS) entry which is preliminary data.</text>
</comment>
<evidence type="ECO:0000313" key="8">
    <source>
        <dbReference type="Proteomes" id="UP000436016"/>
    </source>
</evidence>
<organism evidence="7 8">
    <name type="scientific">Oceanomicrobium pacificus</name>
    <dbReference type="NCBI Taxonomy" id="2692916"/>
    <lineage>
        <taxon>Bacteria</taxon>
        <taxon>Pseudomonadati</taxon>
        <taxon>Pseudomonadota</taxon>
        <taxon>Alphaproteobacteria</taxon>
        <taxon>Rhodobacterales</taxon>
        <taxon>Paracoccaceae</taxon>
        <taxon>Oceanomicrobium</taxon>
    </lineage>
</organism>
<evidence type="ECO:0000256" key="4">
    <source>
        <dbReference type="ARBA" id="ARBA00023136"/>
    </source>
</evidence>
<dbReference type="Pfam" id="PF01545">
    <property type="entry name" value="Cation_efflux"/>
    <property type="match status" value="1"/>
</dbReference>